<sequence>MYMLYTKPGTHPKTAYVVRRMIGCAAGPQQSGNSRELLNDGLNLCHLLPEITTGPDPAGVPGSGAYGEEVSVHPPCLPGPQVSGLDPQEPEFNDSGNSLCCVEGISPTLLQTQPPKAKSSFLPPQSQRSLHPRTAGLYRQVFVKHLSPCAAGCCLSKPRRGPPEGRIIGSGRRLSNNHSRTRRVSVGNAPEEKLMAR</sequence>
<protein>
    <submittedName>
        <fullName evidence="2">Uncharacterized protein</fullName>
    </submittedName>
</protein>
<feature type="region of interest" description="Disordered" evidence="1">
    <location>
        <begin position="160"/>
        <end position="197"/>
    </location>
</feature>
<accession>A0AAD4U687</accession>
<comment type="caution">
    <text evidence="2">The sequence shown here is derived from an EMBL/GenBank/DDBJ whole genome shotgun (WGS) entry which is preliminary data.</text>
</comment>
<reference evidence="2" key="1">
    <citation type="submission" date="2022-03" db="EMBL/GenBank/DDBJ databases">
        <title>Genomic analyses of argali, domestic sheep and their hybrids provide insights into chromosomal evolution, heterosis and genetic basis of agronomic traits.</title>
        <authorList>
            <person name="Li M."/>
        </authorList>
    </citation>
    <scope>NUCLEOTIDE SEQUENCE</scope>
    <source>
        <strain evidence="2">CAU-MHL-2022a</strain>
        <tissue evidence="2">Skin</tissue>
    </source>
</reference>
<name>A0AAD4U687_OVIAM</name>
<keyword evidence="3" id="KW-1185">Reference proteome</keyword>
<evidence type="ECO:0000313" key="2">
    <source>
        <dbReference type="EMBL" id="KAI4539047.1"/>
    </source>
</evidence>
<proteinExistence type="predicted"/>
<organism evidence="2 3">
    <name type="scientific">Ovis ammon polii</name>
    <dbReference type="NCBI Taxonomy" id="230172"/>
    <lineage>
        <taxon>Eukaryota</taxon>
        <taxon>Metazoa</taxon>
        <taxon>Chordata</taxon>
        <taxon>Craniata</taxon>
        <taxon>Vertebrata</taxon>
        <taxon>Euteleostomi</taxon>
        <taxon>Mammalia</taxon>
        <taxon>Eutheria</taxon>
        <taxon>Laurasiatheria</taxon>
        <taxon>Artiodactyla</taxon>
        <taxon>Ruminantia</taxon>
        <taxon>Pecora</taxon>
        <taxon>Bovidae</taxon>
        <taxon>Caprinae</taxon>
        <taxon>Ovis</taxon>
    </lineage>
</organism>
<evidence type="ECO:0000313" key="3">
    <source>
        <dbReference type="Proteomes" id="UP001214576"/>
    </source>
</evidence>
<dbReference type="AlphaFoldDB" id="A0AAD4U687"/>
<dbReference type="Proteomes" id="UP001214576">
    <property type="component" value="Unassembled WGS sequence"/>
</dbReference>
<gene>
    <name evidence="2" type="ORF">MG293_010439</name>
</gene>
<dbReference type="EMBL" id="JAKZEL010000011">
    <property type="protein sequence ID" value="KAI4539047.1"/>
    <property type="molecule type" value="Genomic_DNA"/>
</dbReference>
<evidence type="ECO:0000256" key="1">
    <source>
        <dbReference type="SAM" id="MobiDB-lite"/>
    </source>
</evidence>